<name>A0A0C2SV08_AMAMK</name>
<dbReference type="EMBL" id="KN818232">
    <property type="protein sequence ID" value="KIL67265.1"/>
    <property type="molecule type" value="Genomic_DNA"/>
</dbReference>
<proteinExistence type="predicted"/>
<accession>A0A0C2SV08</accession>
<evidence type="ECO:0000313" key="2">
    <source>
        <dbReference type="Proteomes" id="UP000054549"/>
    </source>
</evidence>
<organism evidence="1 2">
    <name type="scientific">Amanita muscaria (strain Koide BX008)</name>
    <dbReference type="NCBI Taxonomy" id="946122"/>
    <lineage>
        <taxon>Eukaryota</taxon>
        <taxon>Fungi</taxon>
        <taxon>Dikarya</taxon>
        <taxon>Basidiomycota</taxon>
        <taxon>Agaricomycotina</taxon>
        <taxon>Agaricomycetes</taxon>
        <taxon>Agaricomycetidae</taxon>
        <taxon>Agaricales</taxon>
        <taxon>Pluteineae</taxon>
        <taxon>Amanitaceae</taxon>
        <taxon>Amanita</taxon>
    </lineage>
</organism>
<dbReference type="AlphaFoldDB" id="A0A0C2SV08"/>
<sequence>MLPEKSHKFCHSRTCSLGSSNKANRSPFSFRQFITSNKQLPAPSLSVAVETQHSNLSSALLGRYCFVNDFTSRISDLRDGRRNRVTQGEAMIVYAVNLCRRTGTNTQYVSCRIS</sequence>
<dbReference type="HOGENOM" id="CLU_2120472_0_0_1"/>
<reference evidence="1 2" key="1">
    <citation type="submission" date="2014-04" db="EMBL/GenBank/DDBJ databases">
        <title>Evolutionary Origins and Diversification of the Mycorrhizal Mutualists.</title>
        <authorList>
            <consortium name="DOE Joint Genome Institute"/>
            <consortium name="Mycorrhizal Genomics Consortium"/>
            <person name="Kohler A."/>
            <person name="Kuo A."/>
            <person name="Nagy L.G."/>
            <person name="Floudas D."/>
            <person name="Copeland A."/>
            <person name="Barry K.W."/>
            <person name="Cichocki N."/>
            <person name="Veneault-Fourrey C."/>
            <person name="LaButti K."/>
            <person name="Lindquist E.A."/>
            <person name="Lipzen A."/>
            <person name="Lundell T."/>
            <person name="Morin E."/>
            <person name="Murat C."/>
            <person name="Riley R."/>
            <person name="Ohm R."/>
            <person name="Sun H."/>
            <person name="Tunlid A."/>
            <person name="Henrissat B."/>
            <person name="Grigoriev I.V."/>
            <person name="Hibbett D.S."/>
            <person name="Martin F."/>
        </authorList>
    </citation>
    <scope>NUCLEOTIDE SEQUENCE [LARGE SCALE GENOMIC DNA]</scope>
    <source>
        <strain evidence="1 2">Koide BX008</strain>
    </source>
</reference>
<gene>
    <name evidence="1" type="ORF">M378DRAFT_159662</name>
</gene>
<keyword evidence="2" id="KW-1185">Reference proteome</keyword>
<protein>
    <submittedName>
        <fullName evidence="1">Uncharacterized protein</fullName>
    </submittedName>
</protein>
<dbReference type="InParanoid" id="A0A0C2SV08"/>
<evidence type="ECO:0000313" key="1">
    <source>
        <dbReference type="EMBL" id="KIL67265.1"/>
    </source>
</evidence>
<dbReference type="Proteomes" id="UP000054549">
    <property type="component" value="Unassembled WGS sequence"/>
</dbReference>